<proteinExistence type="predicted"/>
<evidence type="ECO:0000313" key="1">
    <source>
        <dbReference type="EMBL" id="GIX70622.1"/>
    </source>
</evidence>
<gene>
    <name evidence="1" type="ORF">CEXT_35971</name>
</gene>
<comment type="caution">
    <text evidence="1">The sequence shown here is derived from an EMBL/GenBank/DDBJ whole genome shotgun (WGS) entry which is preliminary data.</text>
</comment>
<sequence>MFNPSQARDYAPLNSETATKYGPFVCWHVYIHLYGFLFSLANRSVHNPWEDWSRRLRDLVHQSRISILRGSSFAGTRPQLRNPVRFHNNFVDSYLSLFFLFFSFSSSSFSPRRIAPPMGIFSPLSPPLYLLSSTFSLLLKELFAFRWCHLPVLSFLGASTSNMSAV</sequence>
<organism evidence="1 2">
    <name type="scientific">Caerostris extrusa</name>
    <name type="common">Bark spider</name>
    <name type="synonym">Caerostris bankana</name>
    <dbReference type="NCBI Taxonomy" id="172846"/>
    <lineage>
        <taxon>Eukaryota</taxon>
        <taxon>Metazoa</taxon>
        <taxon>Ecdysozoa</taxon>
        <taxon>Arthropoda</taxon>
        <taxon>Chelicerata</taxon>
        <taxon>Arachnida</taxon>
        <taxon>Araneae</taxon>
        <taxon>Araneomorphae</taxon>
        <taxon>Entelegynae</taxon>
        <taxon>Araneoidea</taxon>
        <taxon>Araneidae</taxon>
        <taxon>Caerostris</taxon>
    </lineage>
</organism>
<accession>A0AAV4MEN0</accession>
<dbReference type="Proteomes" id="UP001054945">
    <property type="component" value="Unassembled WGS sequence"/>
</dbReference>
<reference evidence="1 2" key="1">
    <citation type="submission" date="2021-06" db="EMBL/GenBank/DDBJ databases">
        <title>Caerostris extrusa draft genome.</title>
        <authorList>
            <person name="Kono N."/>
            <person name="Arakawa K."/>
        </authorList>
    </citation>
    <scope>NUCLEOTIDE SEQUENCE [LARGE SCALE GENOMIC DNA]</scope>
</reference>
<dbReference type="EMBL" id="BPLR01019689">
    <property type="protein sequence ID" value="GIX70622.1"/>
    <property type="molecule type" value="Genomic_DNA"/>
</dbReference>
<protein>
    <submittedName>
        <fullName evidence="1">Uncharacterized protein</fullName>
    </submittedName>
</protein>
<keyword evidence="2" id="KW-1185">Reference proteome</keyword>
<dbReference type="AlphaFoldDB" id="A0AAV4MEN0"/>
<name>A0AAV4MEN0_CAEEX</name>
<evidence type="ECO:0000313" key="2">
    <source>
        <dbReference type="Proteomes" id="UP001054945"/>
    </source>
</evidence>